<accession>X1S328</accession>
<name>X1S328_9ZZZZ</name>
<sequence length="53" mass="5953">VNQAKELWENGNKQGALQLLKNFDATLSEEDIYMALQNATQPQPPESAYDEIS</sequence>
<feature type="non-terminal residue" evidence="1">
    <location>
        <position position="1"/>
    </location>
</feature>
<gene>
    <name evidence="1" type="ORF">S12H4_20104</name>
</gene>
<comment type="caution">
    <text evidence="1">The sequence shown here is derived from an EMBL/GenBank/DDBJ whole genome shotgun (WGS) entry which is preliminary data.</text>
</comment>
<protein>
    <submittedName>
        <fullName evidence="1">Uncharacterized protein</fullName>
    </submittedName>
</protein>
<dbReference type="EMBL" id="BARW01010142">
    <property type="protein sequence ID" value="GAI73541.1"/>
    <property type="molecule type" value="Genomic_DNA"/>
</dbReference>
<proteinExistence type="predicted"/>
<organism evidence="1">
    <name type="scientific">marine sediment metagenome</name>
    <dbReference type="NCBI Taxonomy" id="412755"/>
    <lineage>
        <taxon>unclassified sequences</taxon>
        <taxon>metagenomes</taxon>
        <taxon>ecological metagenomes</taxon>
    </lineage>
</organism>
<evidence type="ECO:0000313" key="1">
    <source>
        <dbReference type="EMBL" id="GAI73541.1"/>
    </source>
</evidence>
<reference evidence="1" key="1">
    <citation type="journal article" date="2014" name="Front. Microbiol.">
        <title>High frequency of phylogenetically diverse reductive dehalogenase-homologous genes in deep subseafloor sedimentary metagenomes.</title>
        <authorList>
            <person name="Kawai M."/>
            <person name="Futagami T."/>
            <person name="Toyoda A."/>
            <person name="Takaki Y."/>
            <person name="Nishi S."/>
            <person name="Hori S."/>
            <person name="Arai W."/>
            <person name="Tsubouchi T."/>
            <person name="Morono Y."/>
            <person name="Uchiyama I."/>
            <person name="Ito T."/>
            <person name="Fujiyama A."/>
            <person name="Inagaki F."/>
            <person name="Takami H."/>
        </authorList>
    </citation>
    <scope>NUCLEOTIDE SEQUENCE</scope>
    <source>
        <strain evidence="1">Expedition CK06-06</strain>
    </source>
</reference>
<dbReference type="AlphaFoldDB" id="X1S328"/>